<evidence type="ECO:0000256" key="5">
    <source>
        <dbReference type="ARBA" id="ARBA00022741"/>
    </source>
</evidence>
<feature type="domain" description="PASTA" evidence="14">
    <location>
        <begin position="605"/>
        <end position="671"/>
    </location>
</feature>
<protein>
    <recommendedName>
        <fullName evidence="1">non-specific serine/threonine protein kinase</fullName>
        <ecNumber evidence="1">2.7.11.1</ecNumber>
    </recommendedName>
</protein>
<feature type="compositionally biased region" description="Low complexity" evidence="11">
    <location>
        <begin position="705"/>
        <end position="717"/>
    </location>
</feature>
<evidence type="ECO:0000256" key="4">
    <source>
        <dbReference type="ARBA" id="ARBA00022737"/>
    </source>
</evidence>
<feature type="region of interest" description="Disordered" evidence="11">
    <location>
        <begin position="573"/>
        <end position="592"/>
    </location>
</feature>
<dbReference type="Pfam" id="PF00069">
    <property type="entry name" value="Pkinase"/>
    <property type="match status" value="1"/>
</dbReference>
<dbReference type="Gene3D" id="3.30.200.20">
    <property type="entry name" value="Phosphorylase Kinase, domain 1"/>
    <property type="match status" value="1"/>
</dbReference>
<dbReference type="PROSITE" id="PS51178">
    <property type="entry name" value="PASTA"/>
    <property type="match status" value="3"/>
</dbReference>
<dbReference type="CDD" id="cd14014">
    <property type="entry name" value="STKc_PknB_like"/>
    <property type="match status" value="1"/>
</dbReference>
<dbReference type="GO" id="GO:0016301">
    <property type="term" value="F:kinase activity"/>
    <property type="evidence" value="ECO:0007669"/>
    <property type="project" value="UniProtKB-KW"/>
</dbReference>
<feature type="compositionally biased region" description="Gly residues" evidence="11">
    <location>
        <begin position="686"/>
        <end position="704"/>
    </location>
</feature>
<accession>A0ABT5V983</accession>
<feature type="domain" description="PASTA" evidence="14">
    <location>
        <begin position="537"/>
        <end position="604"/>
    </location>
</feature>
<name>A0ABT5V983_9ACTO</name>
<evidence type="ECO:0000256" key="10">
    <source>
        <dbReference type="PROSITE-ProRule" id="PRU10141"/>
    </source>
</evidence>
<reference evidence="15 16" key="1">
    <citation type="submission" date="2023-02" db="EMBL/GenBank/DDBJ databases">
        <title>Defining the Infant Male Urobiome and Moving Towards Mechanisms in Urobiome Research.</title>
        <authorList>
            <person name="Reasoner S."/>
            <person name="Flores V."/>
            <person name="Van Horn G."/>
            <person name="Morales G."/>
            <person name="Peard L."/>
            <person name="Abelson B."/>
            <person name="Manuel C."/>
            <person name="Lee J."/>
            <person name="Baker B."/>
            <person name="Williams T."/>
            <person name="Schmitz J."/>
            <person name="Clayton D."/>
            <person name="Hadjifrangiskou M."/>
        </authorList>
    </citation>
    <scope>NUCLEOTIDE SEQUENCE [LARGE SCALE GENOMIC DNA]</scope>
    <source>
        <strain evidence="15 16">AS1053</strain>
    </source>
</reference>
<feature type="region of interest" description="Disordered" evidence="11">
    <location>
        <begin position="671"/>
        <end position="717"/>
    </location>
</feature>
<keyword evidence="12" id="KW-1133">Transmembrane helix</keyword>
<dbReference type="PROSITE" id="PS50011">
    <property type="entry name" value="PROTEIN_KINASE_DOM"/>
    <property type="match status" value="1"/>
</dbReference>
<keyword evidence="4" id="KW-0677">Repeat</keyword>
<dbReference type="CDD" id="cd06577">
    <property type="entry name" value="PASTA_pknB"/>
    <property type="match status" value="3"/>
</dbReference>
<dbReference type="Gene3D" id="1.10.510.10">
    <property type="entry name" value="Transferase(Phosphotransferase) domain 1"/>
    <property type="match status" value="1"/>
</dbReference>
<dbReference type="Gene3D" id="3.30.10.20">
    <property type="match status" value="3"/>
</dbReference>
<evidence type="ECO:0000259" key="14">
    <source>
        <dbReference type="PROSITE" id="PS51178"/>
    </source>
</evidence>
<keyword evidence="12" id="KW-0812">Transmembrane</keyword>
<keyword evidence="6 15" id="KW-0418">Kinase</keyword>
<dbReference type="EC" id="2.7.11.1" evidence="1"/>
<dbReference type="InterPro" id="IPR011009">
    <property type="entry name" value="Kinase-like_dom_sf"/>
</dbReference>
<evidence type="ECO:0000256" key="1">
    <source>
        <dbReference type="ARBA" id="ARBA00012513"/>
    </source>
</evidence>
<gene>
    <name evidence="15" type="primary">pknB</name>
    <name evidence="15" type="ORF">PWJ81_05575</name>
</gene>
<dbReference type="Proteomes" id="UP001219297">
    <property type="component" value="Unassembled WGS sequence"/>
</dbReference>
<feature type="binding site" evidence="10">
    <location>
        <position position="41"/>
    </location>
    <ligand>
        <name>ATP</name>
        <dbReference type="ChEBI" id="CHEBI:30616"/>
    </ligand>
</feature>
<dbReference type="SMART" id="SM00740">
    <property type="entry name" value="PASTA"/>
    <property type="match status" value="3"/>
</dbReference>
<dbReference type="PROSITE" id="PS00108">
    <property type="entry name" value="PROTEIN_KINASE_ST"/>
    <property type="match status" value="1"/>
</dbReference>
<dbReference type="InterPro" id="IPR000719">
    <property type="entry name" value="Prot_kinase_dom"/>
</dbReference>
<dbReference type="PANTHER" id="PTHR43289">
    <property type="entry name" value="MITOGEN-ACTIVATED PROTEIN KINASE KINASE KINASE 20-RELATED"/>
    <property type="match status" value="1"/>
</dbReference>
<feature type="domain" description="PASTA" evidence="14">
    <location>
        <begin position="469"/>
        <end position="536"/>
    </location>
</feature>
<evidence type="ECO:0000259" key="13">
    <source>
        <dbReference type="PROSITE" id="PS50011"/>
    </source>
</evidence>
<comment type="catalytic activity">
    <reaction evidence="9">
        <text>L-seryl-[protein] + ATP = O-phospho-L-seryl-[protein] + ADP + H(+)</text>
        <dbReference type="Rhea" id="RHEA:17989"/>
        <dbReference type="Rhea" id="RHEA-COMP:9863"/>
        <dbReference type="Rhea" id="RHEA-COMP:11604"/>
        <dbReference type="ChEBI" id="CHEBI:15378"/>
        <dbReference type="ChEBI" id="CHEBI:29999"/>
        <dbReference type="ChEBI" id="CHEBI:30616"/>
        <dbReference type="ChEBI" id="CHEBI:83421"/>
        <dbReference type="ChEBI" id="CHEBI:456216"/>
        <dbReference type="EC" id="2.7.11.1"/>
    </reaction>
</comment>
<evidence type="ECO:0000256" key="3">
    <source>
        <dbReference type="ARBA" id="ARBA00022679"/>
    </source>
</evidence>
<evidence type="ECO:0000256" key="6">
    <source>
        <dbReference type="ARBA" id="ARBA00022777"/>
    </source>
</evidence>
<evidence type="ECO:0000256" key="2">
    <source>
        <dbReference type="ARBA" id="ARBA00022527"/>
    </source>
</evidence>
<dbReference type="InterPro" id="IPR017441">
    <property type="entry name" value="Protein_kinase_ATP_BS"/>
</dbReference>
<evidence type="ECO:0000256" key="11">
    <source>
        <dbReference type="SAM" id="MobiDB-lite"/>
    </source>
</evidence>
<keyword evidence="5 10" id="KW-0547">Nucleotide-binding</keyword>
<keyword evidence="7 10" id="KW-0067">ATP-binding</keyword>
<sequence length="717" mass="72003">MNDIPRVLGNRYQVGEIIGRGGMAEVHLGYDTRLSRTVAIKILRTDLAQDATFLARFRREAQSAAALNHPSIVSVYDTGEETVTSASGTELALPYIVMEYVKGRTVASLLHGGDPVPIGEAVQIVVGVLSALEYSHHEGIIHRDIKPGNIMLTTGGKVKVMDFGIARAIADSAATMTQTNSVVGTAQYLSPEQARGEVVDARSDLYSTGCVLYELLTGRPPFVGDSAVAVAYQHVSETPKPASQIASDIPDAIDRVVMKSLAKSREDRYQDAAEFRADLLAAARGEGVDAPAVSSWNAYGAGAIGAAGVGAAGVAGAGIGAAGANAATAATQAYSATNARPASTTAYPTATAGGAGGAGAGAAGGAGAGGAGAGAISSTTAQPGGAPTYPGGYPTGAYPGAYPTGSYPTGSYPGYDPTATGAQPPVKKKSSAPFIWGGVALLVIALGILGWFFLSGRGDSAEPQPTETAVAQVAIPDMVGWTEVQASQQLTSLGLEFVRGTDVSSDTVDKGLVVSSNPAMRSTVDVGSRVTLHFSSGPSAVQVPDVVGMSTDQASQALRAAGLTVGGMEQVNDPSEDRDRVVSTSPNVGESVKPGSTVKLQVASGNVAVPDVRGMSVDEARAALRDARLTVVGQSEQEVTDPAKVGKVVDASIAPGTVVQRDTEMRITVGIAPAPTPTPSTPPAGSGSGGSGSGGSGGNGGAGGAHPNPAPTGQGNG</sequence>
<keyword evidence="3" id="KW-0808">Transferase</keyword>
<dbReference type="EMBL" id="JARBHI010000011">
    <property type="protein sequence ID" value="MDE1656537.1"/>
    <property type="molecule type" value="Genomic_DNA"/>
</dbReference>
<evidence type="ECO:0000256" key="7">
    <source>
        <dbReference type="ARBA" id="ARBA00022840"/>
    </source>
</evidence>
<comment type="catalytic activity">
    <reaction evidence="8">
        <text>L-threonyl-[protein] + ATP = O-phospho-L-threonyl-[protein] + ADP + H(+)</text>
        <dbReference type="Rhea" id="RHEA:46608"/>
        <dbReference type="Rhea" id="RHEA-COMP:11060"/>
        <dbReference type="Rhea" id="RHEA-COMP:11605"/>
        <dbReference type="ChEBI" id="CHEBI:15378"/>
        <dbReference type="ChEBI" id="CHEBI:30013"/>
        <dbReference type="ChEBI" id="CHEBI:30616"/>
        <dbReference type="ChEBI" id="CHEBI:61977"/>
        <dbReference type="ChEBI" id="CHEBI:456216"/>
        <dbReference type="EC" id="2.7.11.1"/>
    </reaction>
</comment>
<dbReference type="Pfam" id="PF03793">
    <property type="entry name" value="PASTA"/>
    <property type="match status" value="3"/>
</dbReference>
<dbReference type="SMART" id="SM00220">
    <property type="entry name" value="S_TKc"/>
    <property type="match status" value="1"/>
</dbReference>
<proteinExistence type="predicted"/>
<evidence type="ECO:0000256" key="9">
    <source>
        <dbReference type="ARBA" id="ARBA00048679"/>
    </source>
</evidence>
<dbReference type="SUPFAM" id="SSF56112">
    <property type="entry name" value="Protein kinase-like (PK-like)"/>
    <property type="match status" value="1"/>
</dbReference>
<dbReference type="PROSITE" id="PS00107">
    <property type="entry name" value="PROTEIN_KINASE_ATP"/>
    <property type="match status" value="1"/>
</dbReference>
<keyword evidence="16" id="KW-1185">Reference proteome</keyword>
<feature type="domain" description="Protein kinase" evidence="13">
    <location>
        <begin position="12"/>
        <end position="280"/>
    </location>
</feature>
<comment type="caution">
    <text evidence="15">The sequence shown here is derived from an EMBL/GenBank/DDBJ whole genome shotgun (WGS) entry which is preliminary data.</text>
</comment>
<evidence type="ECO:0000256" key="8">
    <source>
        <dbReference type="ARBA" id="ARBA00047899"/>
    </source>
</evidence>
<keyword evidence="12" id="KW-0472">Membrane</keyword>
<keyword evidence="2" id="KW-0723">Serine/threonine-protein kinase</keyword>
<dbReference type="RefSeq" id="WP_274732496.1">
    <property type="nucleotide sequence ID" value="NZ_CAMXYX010000022.1"/>
</dbReference>
<evidence type="ECO:0000313" key="16">
    <source>
        <dbReference type="Proteomes" id="UP001219297"/>
    </source>
</evidence>
<dbReference type="InterPro" id="IPR005543">
    <property type="entry name" value="PASTA_dom"/>
</dbReference>
<evidence type="ECO:0000256" key="12">
    <source>
        <dbReference type="SAM" id="Phobius"/>
    </source>
</evidence>
<dbReference type="InterPro" id="IPR008271">
    <property type="entry name" value="Ser/Thr_kinase_AS"/>
</dbReference>
<organism evidence="15 16">
    <name type="scientific">Actinotignum sanguinis</name>
    <dbReference type="NCBI Taxonomy" id="1445614"/>
    <lineage>
        <taxon>Bacteria</taxon>
        <taxon>Bacillati</taxon>
        <taxon>Actinomycetota</taxon>
        <taxon>Actinomycetes</taxon>
        <taxon>Actinomycetales</taxon>
        <taxon>Actinomycetaceae</taxon>
        <taxon>Actinotignum</taxon>
    </lineage>
</organism>
<dbReference type="NCBIfam" id="NF033483">
    <property type="entry name" value="PknB_PASTA_kin"/>
    <property type="match status" value="1"/>
</dbReference>
<evidence type="ECO:0000313" key="15">
    <source>
        <dbReference type="EMBL" id="MDE1656537.1"/>
    </source>
</evidence>
<feature type="transmembrane region" description="Helical" evidence="12">
    <location>
        <begin position="434"/>
        <end position="454"/>
    </location>
</feature>
<dbReference type="PANTHER" id="PTHR43289:SF6">
    <property type="entry name" value="SERINE_THREONINE-PROTEIN KINASE NEKL-3"/>
    <property type="match status" value="1"/>
</dbReference>
<dbReference type="GeneID" id="83608538"/>